<keyword evidence="3" id="KW-0133">Cell shape</keyword>
<keyword evidence="4" id="KW-0573">Peptidoglycan synthesis</keyword>
<sequence>MIIRPIGPNEKDAYDSVVAHPLQSFSWGEFRKKTGVAVERIGIFDGQRMVGGFSITFHPVPHTSYTIGYFPKGPMPDEAMLGALKQIGARHNAICIKLEPNVSQAVDTPSAHSQVAQFLLAHHCRPGKPLFTKYTFVLSLTPSEDELLAAMRGKTRYNINLAEKKGVHIIEDTSVDGMMEYLKVLKETTSRQGFYAHDEEYFKQMWKTIGSSGMLHIFKAIYEDNVLTVWIVFVFNGKLYYPYGASTREHKEVMANNLMMWEVIKYGKKQGCTSFDMWGSLGPNPDPKDPWFGFHKFKEGYGGVLTQFIGTYDFILNPAMYSIYTTVDKLRWKVLRLKSKLKR</sequence>
<comment type="caution">
    <text evidence="7">The sequence shown here is derived from an EMBL/GenBank/DDBJ whole genome shotgun (WGS) entry which is preliminary data.</text>
</comment>
<dbReference type="InterPro" id="IPR050644">
    <property type="entry name" value="PG_Glycine_Bridge_Synth"/>
</dbReference>
<evidence type="ECO:0000256" key="2">
    <source>
        <dbReference type="ARBA" id="ARBA00022679"/>
    </source>
</evidence>
<dbReference type="GO" id="GO:0009252">
    <property type="term" value="P:peptidoglycan biosynthetic process"/>
    <property type="evidence" value="ECO:0007669"/>
    <property type="project" value="UniProtKB-KW"/>
</dbReference>
<dbReference type="InterPro" id="IPR016181">
    <property type="entry name" value="Acyl_CoA_acyltransferase"/>
</dbReference>
<name>A0A317JLR1_9BACT</name>
<keyword evidence="5" id="KW-0012">Acyltransferase</keyword>
<proteinExistence type="inferred from homology"/>
<dbReference type="Gene3D" id="3.40.630.30">
    <property type="match status" value="2"/>
</dbReference>
<gene>
    <name evidence="7" type="ORF">C5B42_05895</name>
</gene>
<protein>
    <submittedName>
        <fullName evidence="7">Peptidoglycan bridge formation protein FemAB</fullName>
    </submittedName>
</protein>
<evidence type="ECO:0000313" key="8">
    <source>
        <dbReference type="Proteomes" id="UP000246104"/>
    </source>
</evidence>
<dbReference type="GO" id="GO:0008360">
    <property type="term" value="P:regulation of cell shape"/>
    <property type="evidence" value="ECO:0007669"/>
    <property type="project" value="UniProtKB-KW"/>
</dbReference>
<reference evidence="7 8" key="1">
    <citation type="submission" date="2018-02" db="EMBL/GenBank/DDBJ databases">
        <title>Genomic Reconstructions from Amazon Rainforest and Pasture Soil Reveal Novel Insights into the Physiology of Candidate Phyla in Tropical Sites.</title>
        <authorList>
            <person name="Kroeger M.E."/>
            <person name="Delmont T."/>
            <person name="Eren A.M."/>
            <person name="Guo J."/>
            <person name="Meyer K.M."/>
            <person name="Khan K."/>
            <person name="Rodrigues J.L.M."/>
            <person name="Bohannan B.J.M."/>
            <person name="Tringe S."/>
            <person name="Borges C.D."/>
            <person name="Tiedje J."/>
            <person name="Tsai S.M."/>
            <person name="Nusslein K."/>
        </authorList>
    </citation>
    <scope>NUCLEOTIDE SEQUENCE [LARGE SCALE GENOMIC DNA]</scope>
    <source>
        <strain evidence="7">Amazon FNV 2010 28 9</strain>
    </source>
</reference>
<organism evidence="7 8">
    <name type="scientific">Candidatus Cerribacteria bacterium 'Amazon FNV 2010 28 9'</name>
    <dbReference type="NCBI Taxonomy" id="2081795"/>
    <lineage>
        <taxon>Bacteria</taxon>
        <taxon>Candidatus Cerribacteria</taxon>
    </lineage>
</organism>
<dbReference type="SUPFAM" id="SSF55729">
    <property type="entry name" value="Acyl-CoA N-acyltransferases (Nat)"/>
    <property type="match status" value="2"/>
</dbReference>
<keyword evidence="2" id="KW-0808">Transferase</keyword>
<dbReference type="Pfam" id="PF02388">
    <property type="entry name" value="FemAB"/>
    <property type="match status" value="2"/>
</dbReference>
<dbReference type="GO" id="GO:0016755">
    <property type="term" value="F:aminoacyltransferase activity"/>
    <property type="evidence" value="ECO:0007669"/>
    <property type="project" value="InterPro"/>
</dbReference>
<evidence type="ECO:0000256" key="5">
    <source>
        <dbReference type="ARBA" id="ARBA00023315"/>
    </source>
</evidence>
<dbReference type="GO" id="GO:0071555">
    <property type="term" value="P:cell wall organization"/>
    <property type="evidence" value="ECO:0007669"/>
    <property type="project" value="UniProtKB-KW"/>
</dbReference>
<evidence type="ECO:0000256" key="6">
    <source>
        <dbReference type="ARBA" id="ARBA00023316"/>
    </source>
</evidence>
<dbReference type="AlphaFoldDB" id="A0A317JLR1"/>
<dbReference type="PANTHER" id="PTHR36174">
    <property type="entry name" value="LIPID II:GLYCINE GLYCYLTRANSFERASE"/>
    <property type="match status" value="1"/>
</dbReference>
<accession>A0A317JLR1</accession>
<evidence type="ECO:0000256" key="3">
    <source>
        <dbReference type="ARBA" id="ARBA00022960"/>
    </source>
</evidence>
<dbReference type="PANTHER" id="PTHR36174:SF1">
    <property type="entry name" value="LIPID II:GLYCINE GLYCYLTRANSFERASE"/>
    <property type="match status" value="1"/>
</dbReference>
<dbReference type="PROSITE" id="PS51191">
    <property type="entry name" value="FEMABX"/>
    <property type="match status" value="1"/>
</dbReference>
<dbReference type="EMBL" id="PSRQ01000062">
    <property type="protein sequence ID" value="PWU22518.1"/>
    <property type="molecule type" value="Genomic_DNA"/>
</dbReference>
<evidence type="ECO:0000313" key="7">
    <source>
        <dbReference type="EMBL" id="PWU22518.1"/>
    </source>
</evidence>
<evidence type="ECO:0000256" key="4">
    <source>
        <dbReference type="ARBA" id="ARBA00022984"/>
    </source>
</evidence>
<dbReference type="InterPro" id="IPR003447">
    <property type="entry name" value="FEMABX"/>
</dbReference>
<comment type="similarity">
    <text evidence="1">Belongs to the FemABX family.</text>
</comment>
<evidence type="ECO:0000256" key="1">
    <source>
        <dbReference type="ARBA" id="ARBA00009943"/>
    </source>
</evidence>
<dbReference type="Proteomes" id="UP000246104">
    <property type="component" value="Unassembled WGS sequence"/>
</dbReference>
<keyword evidence="6" id="KW-0961">Cell wall biogenesis/degradation</keyword>